<evidence type="ECO:0000256" key="1">
    <source>
        <dbReference type="SAM" id="MobiDB-lite"/>
    </source>
</evidence>
<organism evidence="3 4">
    <name type="scientific">Helianthus annuus</name>
    <name type="common">Common sunflower</name>
    <dbReference type="NCBI Taxonomy" id="4232"/>
    <lineage>
        <taxon>Eukaryota</taxon>
        <taxon>Viridiplantae</taxon>
        <taxon>Streptophyta</taxon>
        <taxon>Embryophyta</taxon>
        <taxon>Tracheophyta</taxon>
        <taxon>Spermatophyta</taxon>
        <taxon>Magnoliopsida</taxon>
        <taxon>eudicotyledons</taxon>
        <taxon>Gunneridae</taxon>
        <taxon>Pentapetalae</taxon>
        <taxon>asterids</taxon>
        <taxon>campanulids</taxon>
        <taxon>Asterales</taxon>
        <taxon>Asteraceae</taxon>
        <taxon>Asteroideae</taxon>
        <taxon>Heliantheae alliance</taxon>
        <taxon>Heliantheae</taxon>
        <taxon>Helianthus</taxon>
    </lineage>
</organism>
<reference evidence="3" key="2">
    <citation type="submission" date="2017-02" db="EMBL/GenBank/DDBJ databases">
        <title>Sunflower complete genome.</title>
        <authorList>
            <person name="Langlade N."/>
            <person name="Munos S."/>
        </authorList>
    </citation>
    <scope>NUCLEOTIDE SEQUENCE [LARGE SCALE GENOMIC DNA]</scope>
    <source>
        <tissue evidence="3">Leaves</tissue>
    </source>
</reference>
<reference evidence="2" key="3">
    <citation type="submission" date="2020-06" db="EMBL/GenBank/DDBJ databases">
        <title>Helianthus annuus Genome sequencing and assembly Release 2.</title>
        <authorList>
            <person name="Gouzy J."/>
            <person name="Langlade N."/>
            <person name="Munos S."/>
        </authorList>
    </citation>
    <scope>NUCLEOTIDE SEQUENCE</scope>
    <source>
        <tissue evidence="2">Leaves</tissue>
    </source>
</reference>
<dbReference type="EMBL" id="CM007905">
    <property type="protein sequence ID" value="OTF93160.1"/>
    <property type="molecule type" value="Genomic_DNA"/>
</dbReference>
<feature type="compositionally biased region" description="Polar residues" evidence="1">
    <location>
        <begin position="15"/>
        <end position="27"/>
    </location>
</feature>
<dbReference type="AlphaFoldDB" id="A0A251S360"/>
<keyword evidence="4" id="KW-1185">Reference proteome</keyword>
<name>A0A251S360_HELAN</name>
<proteinExistence type="predicted"/>
<dbReference type="EMBL" id="MNCJ02000331">
    <property type="protein sequence ID" value="KAF5762271.1"/>
    <property type="molecule type" value="Genomic_DNA"/>
</dbReference>
<evidence type="ECO:0000313" key="3">
    <source>
        <dbReference type="EMBL" id="OTF93160.1"/>
    </source>
</evidence>
<gene>
    <name evidence="3" type="ORF">HannXRQ_Chr16g0529841</name>
    <name evidence="2" type="ORF">HanXRQr2_Chr16g0774741</name>
</gene>
<accession>A0A251S360</accession>
<dbReference type="Proteomes" id="UP000215914">
    <property type="component" value="Chromosome 16"/>
</dbReference>
<feature type="region of interest" description="Disordered" evidence="1">
    <location>
        <begin position="15"/>
        <end position="54"/>
    </location>
</feature>
<evidence type="ECO:0000313" key="4">
    <source>
        <dbReference type="Proteomes" id="UP000215914"/>
    </source>
</evidence>
<dbReference type="InParanoid" id="A0A251S360"/>
<protein>
    <submittedName>
        <fullName evidence="3">Uncharacterized protein</fullName>
    </submittedName>
</protein>
<evidence type="ECO:0000313" key="2">
    <source>
        <dbReference type="EMBL" id="KAF5762271.1"/>
    </source>
</evidence>
<dbReference type="Gramene" id="mRNA:HanXRQr2_Chr16g0774741">
    <property type="protein sequence ID" value="mRNA:HanXRQr2_Chr16g0774741"/>
    <property type="gene ID" value="HanXRQr2_Chr16g0774741"/>
</dbReference>
<reference evidence="2 4" key="1">
    <citation type="journal article" date="2017" name="Nature">
        <title>The sunflower genome provides insights into oil metabolism, flowering and Asterid evolution.</title>
        <authorList>
            <person name="Badouin H."/>
            <person name="Gouzy J."/>
            <person name="Grassa C.J."/>
            <person name="Murat F."/>
            <person name="Staton S.E."/>
            <person name="Cottret L."/>
            <person name="Lelandais-Briere C."/>
            <person name="Owens G.L."/>
            <person name="Carrere S."/>
            <person name="Mayjonade B."/>
            <person name="Legrand L."/>
            <person name="Gill N."/>
            <person name="Kane N.C."/>
            <person name="Bowers J.E."/>
            <person name="Hubner S."/>
            <person name="Bellec A."/>
            <person name="Berard A."/>
            <person name="Berges H."/>
            <person name="Blanchet N."/>
            <person name="Boniface M.C."/>
            <person name="Brunel D."/>
            <person name="Catrice O."/>
            <person name="Chaidir N."/>
            <person name="Claudel C."/>
            <person name="Donnadieu C."/>
            <person name="Faraut T."/>
            <person name="Fievet G."/>
            <person name="Helmstetter N."/>
            <person name="King M."/>
            <person name="Knapp S.J."/>
            <person name="Lai Z."/>
            <person name="Le Paslier M.C."/>
            <person name="Lippi Y."/>
            <person name="Lorenzon L."/>
            <person name="Mandel J.R."/>
            <person name="Marage G."/>
            <person name="Marchand G."/>
            <person name="Marquand E."/>
            <person name="Bret-Mestries E."/>
            <person name="Morien E."/>
            <person name="Nambeesan S."/>
            <person name="Nguyen T."/>
            <person name="Pegot-Espagnet P."/>
            <person name="Pouilly N."/>
            <person name="Raftis F."/>
            <person name="Sallet E."/>
            <person name="Schiex T."/>
            <person name="Thomas J."/>
            <person name="Vandecasteele C."/>
            <person name="Vares D."/>
            <person name="Vear F."/>
            <person name="Vautrin S."/>
            <person name="Crespi M."/>
            <person name="Mangin B."/>
            <person name="Burke J.M."/>
            <person name="Salse J."/>
            <person name="Munos S."/>
            <person name="Vincourt P."/>
            <person name="Rieseberg L.H."/>
            <person name="Langlade N.B."/>
        </authorList>
    </citation>
    <scope>NUCLEOTIDE SEQUENCE [LARGE SCALE GENOMIC DNA]</scope>
    <source>
        <strain evidence="4">cv. SF193</strain>
        <tissue evidence="2">Leaves</tissue>
    </source>
</reference>
<sequence length="54" mass="6063">MIISLDPIIGFQNSNIGSSSKFPTTHSRNWRFIPNQSSSPSRDLRAFRIGPSRS</sequence>